<evidence type="ECO:0000256" key="8">
    <source>
        <dbReference type="ARBA" id="ARBA00023012"/>
    </source>
</evidence>
<evidence type="ECO:0000256" key="9">
    <source>
        <dbReference type="PROSITE-ProRule" id="PRU00169"/>
    </source>
</evidence>
<dbReference type="EC" id="2.7.13.3" evidence="2"/>
<evidence type="ECO:0000313" key="12">
    <source>
        <dbReference type="EMBL" id="GAA4467938.1"/>
    </source>
</evidence>
<dbReference type="SUPFAM" id="SSF47384">
    <property type="entry name" value="Homodimeric domain of signal transducing histidine kinase"/>
    <property type="match status" value="1"/>
</dbReference>
<dbReference type="PANTHER" id="PTHR42878">
    <property type="entry name" value="TWO-COMPONENT HISTIDINE KINASE"/>
    <property type="match status" value="1"/>
</dbReference>
<feature type="domain" description="Histidine kinase" evidence="10">
    <location>
        <begin position="152"/>
        <end position="364"/>
    </location>
</feature>
<evidence type="ECO:0000256" key="5">
    <source>
        <dbReference type="ARBA" id="ARBA00022741"/>
    </source>
</evidence>
<dbReference type="SMART" id="SM00387">
    <property type="entry name" value="HATPase_c"/>
    <property type="match status" value="1"/>
</dbReference>
<dbReference type="PROSITE" id="PS50110">
    <property type="entry name" value="RESPONSE_REGULATORY"/>
    <property type="match status" value="1"/>
</dbReference>
<keyword evidence="3 9" id="KW-0597">Phosphoprotein</keyword>
<dbReference type="Gene3D" id="3.40.50.2300">
    <property type="match status" value="1"/>
</dbReference>
<dbReference type="InterPro" id="IPR011006">
    <property type="entry name" value="CheY-like_superfamily"/>
</dbReference>
<keyword evidence="8" id="KW-0902">Two-component regulatory system</keyword>
<dbReference type="SUPFAM" id="SSF55874">
    <property type="entry name" value="ATPase domain of HSP90 chaperone/DNA topoisomerase II/histidine kinase"/>
    <property type="match status" value="1"/>
</dbReference>
<evidence type="ECO:0000256" key="6">
    <source>
        <dbReference type="ARBA" id="ARBA00022777"/>
    </source>
</evidence>
<dbReference type="InterPro" id="IPR003661">
    <property type="entry name" value="HisK_dim/P_dom"/>
</dbReference>
<reference evidence="13" key="1">
    <citation type="journal article" date="2019" name="Int. J. Syst. Evol. Microbiol.">
        <title>The Global Catalogue of Microorganisms (GCM) 10K type strain sequencing project: providing services to taxonomists for standard genome sequencing and annotation.</title>
        <authorList>
            <consortium name="The Broad Institute Genomics Platform"/>
            <consortium name="The Broad Institute Genome Sequencing Center for Infectious Disease"/>
            <person name="Wu L."/>
            <person name="Ma J."/>
        </authorList>
    </citation>
    <scope>NUCLEOTIDE SEQUENCE [LARGE SCALE GENOMIC DNA]</scope>
    <source>
        <strain evidence="13">JCM 32105</strain>
    </source>
</reference>
<sequence>MNTGEKIKVLYIDDEQNNLNGFKATFRFDYTIYIAANTPQAYEYLKAHPDIRVVLCDQRMPDKTGVQFFEEMRDQYPDPVRMLITGYTDIESVIDAVNRGHIFRYIKKPWTDNDVRSAIEEANKFYLTSSLLVLKNKELQSAYDELGKFAYSITHDVRGPLLSIIGAIDLANGINNLDELRELLNMMSEAVRKLDEYIKNTHEYYKLKRGMLQFAEINFNTLLSDIAALFRIASRNNNINFTSTVIQNEPFYSDEISIKMILNNLLSNAFNYQRKAASEKLVDVHIEVKANNVQIKVKDNGIGIHENHINNIFTLFYRATSEETGSGLGLYNVKDALNKLNGKIEVESEPNVGSTFIVTIPGRTHGTK</sequence>
<dbReference type="InterPro" id="IPR005467">
    <property type="entry name" value="His_kinase_dom"/>
</dbReference>
<dbReference type="SUPFAM" id="SSF52172">
    <property type="entry name" value="CheY-like"/>
    <property type="match status" value="1"/>
</dbReference>
<feature type="modified residue" description="4-aspartylphosphate" evidence="9">
    <location>
        <position position="57"/>
    </location>
</feature>
<dbReference type="CDD" id="cd00075">
    <property type="entry name" value="HATPase"/>
    <property type="match status" value="1"/>
</dbReference>
<keyword evidence="4" id="KW-0808">Transferase</keyword>
<evidence type="ECO:0000256" key="3">
    <source>
        <dbReference type="ARBA" id="ARBA00022553"/>
    </source>
</evidence>
<dbReference type="CDD" id="cd00082">
    <property type="entry name" value="HisKA"/>
    <property type="match status" value="1"/>
</dbReference>
<dbReference type="Pfam" id="PF00512">
    <property type="entry name" value="HisKA"/>
    <property type="match status" value="1"/>
</dbReference>
<feature type="domain" description="Response regulatory" evidence="11">
    <location>
        <begin position="8"/>
        <end position="123"/>
    </location>
</feature>
<evidence type="ECO:0000259" key="11">
    <source>
        <dbReference type="PROSITE" id="PS50110"/>
    </source>
</evidence>
<proteinExistence type="predicted"/>
<keyword evidence="5" id="KW-0547">Nucleotide-binding</keyword>
<dbReference type="InterPro" id="IPR004358">
    <property type="entry name" value="Sig_transdc_His_kin-like_C"/>
</dbReference>
<dbReference type="InterPro" id="IPR036890">
    <property type="entry name" value="HATPase_C_sf"/>
</dbReference>
<comment type="catalytic activity">
    <reaction evidence="1">
        <text>ATP + protein L-histidine = ADP + protein N-phospho-L-histidine.</text>
        <dbReference type="EC" id="2.7.13.3"/>
    </reaction>
</comment>
<dbReference type="PRINTS" id="PR00344">
    <property type="entry name" value="BCTRLSENSOR"/>
</dbReference>
<evidence type="ECO:0000256" key="7">
    <source>
        <dbReference type="ARBA" id="ARBA00022840"/>
    </source>
</evidence>
<dbReference type="InterPro" id="IPR001789">
    <property type="entry name" value="Sig_transdc_resp-reg_receiver"/>
</dbReference>
<evidence type="ECO:0000259" key="10">
    <source>
        <dbReference type="PROSITE" id="PS50109"/>
    </source>
</evidence>
<dbReference type="RefSeq" id="WP_345083633.1">
    <property type="nucleotide sequence ID" value="NZ_BAABFA010000018.1"/>
</dbReference>
<gene>
    <name evidence="12" type="ORF">GCM10023093_24600</name>
</gene>
<keyword evidence="13" id="KW-1185">Reference proteome</keyword>
<dbReference type="Proteomes" id="UP001500067">
    <property type="component" value="Unassembled WGS sequence"/>
</dbReference>
<evidence type="ECO:0000256" key="4">
    <source>
        <dbReference type="ARBA" id="ARBA00022679"/>
    </source>
</evidence>
<name>A0ABP8NMS9_9BACT</name>
<keyword evidence="6" id="KW-0418">Kinase</keyword>
<dbReference type="PANTHER" id="PTHR42878:SF7">
    <property type="entry name" value="SENSOR HISTIDINE KINASE GLRK"/>
    <property type="match status" value="1"/>
</dbReference>
<dbReference type="SMART" id="SM00448">
    <property type="entry name" value="REC"/>
    <property type="match status" value="1"/>
</dbReference>
<dbReference type="Pfam" id="PF00072">
    <property type="entry name" value="Response_reg"/>
    <property type="match status" value="1"/>
</dbReference>
<dbReference type="InterPro" id="IPR050351">
    <property type="entry name" value="BphY/WalK/GraS-like"/>
</dbReference>
<protein>
    <recommendedName>
        <fullName evidence="2">histidine kinase</fullName>
        <ecNumber evidence="2">2.7.13.3</ecNumber>
    </recommendedName>
</protein>
<evidence type="ECO:0000256" key="1">
    <source>
        <dbReference type="ARBA" id="ARBA00000085"/>
    </source>
</evidence>
<dbReference type="PROSITE" id="PS50109">
    <property type="entry name" value="HIS_KIN"/>
    <property type="match status" value="1"/>
</dbReference>
<accession>A0ABP8NMS9</accession>
<comment type="caution">
    <text evidence="12">The sequence shown here is derived from an EMBL/GenBank/DDBJ whole genome shotgun (WGS) entry which is preliminary data.</text>
</comment>
<dbReference type="InterPro" id="IPR003594">
    <property type="entry name" value="HATPase_dom"/>
</dbReference>
<dbReference type="CDD" id="cd17569">
    <property type="entry name" value="REC_HupR-like"/>
    <property type="match status" value="1"/>
</dbReference>
<dbReference type="Gene3D" id="3.30.565.10">
    <property type="entry name" value="Histidine kinase-like ATPase, C-terminal domain"/>
    <property type="match status" value="1"/>
</dbReference>
<evidence type="ECO:0000256" key="2">
    <source>
        <dbReference type="ARBA" id="ARBA00012438"/>
    </source>
</evidence>
<keyword evidence="7" id="KW-0067">ATP-binding</keyword>
<dbReference type="EMBL" id="BAABFA010000018">
    <property type="protein sequence ID" value="GAA4467938.1"/>
    <property type="molecule type" value="Genomic_DNA"/>
</dbReference>
<dbReference type="InterPro" id="IPR036097">
    <property type="entry name" value="HisK_dim/P_sf"/>
</dbReference>
<dbReference type="SMART" id="SM00388">
    <property type="entry name" value="HisKA"/>
    <property type="match status" value="1"/>
</dbReference>
<organism evidence="12 13">
    <name type="scientific">Nemorincola caseinilytica</name>
    <dbReference type="NCBI Taxonomy" id="2054315"/>
    <lineage>
        <taxon>Bacteria</taxon>
        <taxon>Pseudomonadati</taxon>
        <taxon>Bacteroidota</taxon>
        <taxon>Chitinophagia</taxon>
        <taxon>Chitinophagales</taxon>
        <taxon>Chitinophagaceae</taxon>
        <taxon>Nemorincola</taxon>
    </lineage>
</organism>
<evidence type="ECO:0000313" key="13">
    <source>
        <dbReference type="Proteomes" id="UP001500067"/>
    </source>
</evidence>
<dbReference type="Gene3D" id="1.10.287.130">
    <property type="match status" value="1"/>
</dbReference>
<dbReference type="Pfam" id="PF02518">
    <property type="entry name" value="HATPase_c"/>
    <property type="match status" value="1"/>
</dbReference>